<organism evidence="2 3">
    <name type="scientific">Alteromonas naphthalenivorans</name>
    <dbReference type="NCBI Taxonomy" id="715451"/>
    <lineage>
        <taxon>Bacteria</taxon>
        <taxon>Pseudomonadati</taxon>
        <taxon>Pseudomonadota</taxon>
        <taxon>Gammaproteobacteria</taxon>
        <taxon>Alteromonadales</taxon>
        <taxon>Alteromonadaceae</taxon>
        <taxon>Alteromonas/Salinimonas group</taxon>
        <taxon>Alteromonas</taxon>
    </lineage>
</organism>
<accession>F5Z860</accession>
<keyword evidence="1" id="KW-0472">Membrane</keyword>
<gene>
    <name evidence="2" type="ordered locus">ambt_08625</name>
</gene>
<dbReference type="HOGENOM" id="CLU_1169668_0_0_6"/>
<reference evidence="2 3" key="1">
    <citation type="journal article" date="2011" name="J. Bacteriol.">
        <title>Complete genome sequence of the polycyclic aromatic hydrocarbon-degrading bacterium Alteromonas sp. strain SN2.</title>
        <authorList>
            <person name="Jin H.M."/>
            <person name="Jeong H."/>
            <person name="Moon E.J."/>
            <person name="Math R.K."/>
            <person name="Lee K."/>
            <person name="Kim H.J."/>
            <person name="Jeon C.O."/>
            <person name="Oh T.K."/>
            <person name="Kim J.F."/>
        </authorList>
    </citation>
    <scope>NUCLEOTIDE SEQUENCE [LARGE SCALE GENOMIC DNA]</scope>
    <source>
        <strain evidence="3">JCM 17741 / KACC 18427 / KCTC 11700BP / SN2</strain>
    </source>
</reference>
<sequence length="246" mass="27844">MNFFSNNFKAIWWGVIVITLGFYFWQRFPDLSTGKTVTADMLVFIVWIAVCLVPFFNQFEFLGIKLKGQIDEVKKELKGEINSLRSEISNTNNVDVKPSVWVGNQSTPASDEKLLEMEEKLNRIVKATEAGFGYEAKNKASSNIEPDIMFLFETRYQIESGLRKLAPLSGIVVERRALPMVKILYQLVENEVLPSELAKVAREVYSICSPAIHGDIDKITPTQVEFVKKVSPELISVINSAVEKFV</sequence>
<evidence type="ECO:0000313" key="2">
    <source>
        <dbReference type="EMBL" id="AEF03253.1"/>
    </source>
</evidence>
<name>F5Z860_ALTNA</name>
<evidence type="ECO:0000313" key="3">
    <source>
        <dbReference type="Proteomes" id="UP000000683"/>
    </source>
</evidence>
<keyword evidence="3" id="KW-1185">Reference proteome</keyword>
<keyword evidence="1" id="KW-0812">Transmembrane</keyword>
<proteinExistence type="predicted"/>
<protein>
    <recommendedName>
        <fullName evidence="4">DUF4145 domain-containing protein</fullName>
    </recommendedName>
</protein>
<dbReference type="RefSeq" id="WP_013784191.1">
    <property type="nucleotide sequence ID" value="NC_015554.1"/>
</dbReference>
<feature type="transmembrane region" description="Helical" evidence="1">
    <location>
        <begin position="37"/>
        <end position="57"/>
    </location>
</feature>
<evidence type="ECO:0000256" key="1">
    <source>
        <dbReference type="SAM" id="Phobius"/>
    </source>
</evidence>
<dbReference type="Proteomes" id="UP000000683">
    <property type="component" value="Chromosome"/>
</dbReference>
<dbReference type="KEGG" id="alt:ambt_08625"/>
<dbReference type="AlphaFoldDB" id="F5Z860"/>
<feature type="transmembrane region" description="Helical" evidence="1">
    <location>
        <begin position="7"/>
        <end position="25"/>
    </location>
</feature>
<evidence type="ECO:0008006" key="4">
    <source>
        <dbReference type="Google" id="ProtNLM"/>
    </source>
</evidence>
<dbReference type="eggNOG" id="ENOG5033846">
    <property type="taxonomic scope" value="Bacteria"/>
</dbReference>
<dbReference type="EMBL" id="CP002339">
    <property type="protein sequence ID" value="AEF03253.1"/>
    <property type="molecule type" value="Genomic_DNA"/>
</dbReference>
<keyword evidence="1" id="KW-1133">Transmembrane helix</keyword>